<feature type="compositionally biased region" description="Basic residues" evidence="2">
    <location>
        <begin position="144"/>
        <end position="154"/>
    </location>
</feature>
<organism evidence="3 4">
    <name type="scientific">Punica granatum</name>
    <name type="common">Pomegranate</name>
    <dbReference type="NCBI Taxonomy" id="22663"/>
    <lineage>
        <taxon>Eukaryota</taxon>
        <taxon>Viridiplantae</taxon>
        <taxon>Streptophyta</taxon>
        <taxon>Embryophyta</taxon>
        <taxon>Tracheophyta</taxon>
        <taxon>Spermatophyta</taxon>
        <taxon>Magnoliopsida</taxon>
        <taxon>eudicotyledons</taxon>
        <taxon>Gunneridae</taxon>
        <taxon>Pentapetalae</taxon>
        <taxon>rosids</taxon>
        <taxon>malvids</taxon>
        <taxon>Myrtales</taxon>
        <taxon>Lythraceae</taxon>
        <taxon>Punica</taxon>
    </lineage>
</organism>
<comment type="caution">
    <text evidence="3">The sequence shown here is derived from an EMBL/GenBank/DDBJ whole genome shotgun (WGS) entry which is preliminary data.</text>
</comment>
<feature type="coiled-coil region" evidence="1">
    <location>
        <begin position="5"/>
        <end position="63"/>
    </location>
</feature>
<sequence length="311" mass="33079">MHAELRAIKEERDRLRCELVDSRAEVADYKELQTELTRARARVAHLDREMARLSAQLDRAIITGVAPLSDSSTSQNGGRRSSRHLRGSQPAGSSPFSTTSNARSTASDSCRHAPGVLGRPSYASPAPDVFKSAPCTGLTDALRLRRPSPHRGTRGHGQPNGHQHGRAACPTQGIQLSLFELYASTRTGADGRSNPPISAAAGPHGRPSSTGDFPILGARLVRASARFHTGPSYGLHSTSTDGFPGVQRTCSDSSSSRGASSLSVSTASRRPLLPGTAPHKHHLPRTEHVNSCGPVRLTDAFLPRGRCRTGA</sequence>
<keyword evidence="4" id="KW-1185">Reference proteome</keyword>
<feature type="region of interest" description="Disordered" evidence="2">
    <location>
        <begin position="236"/>
        <end position="291"/>
    </location>
</feature>
<protein>
    <submittedName>
        <fullName evidence="3">Uncharacterized protein</fullName>
    </submittedName>
</protein>
<evidence type="ECO:0000256" key="1">
    <source>
        <dbReference type="SAM" id="Coils"/>
    </source>
</evidence>
<dbReference type="AlphaFoldDB" id="A0A2I0K0C8"/>
<feature type="compositionally biased region" description="Low complexity" evidence="2">
    <location>
        <begin position="248"/>
        <end position="270"/>
    </location>
</feature>
<dbReference type="EMBL" id="PGOL01000992">
    <property type="protein sequence ID" value="PKI61982.1"/>
    <property type="molecule type" value="Genomic_DNA"/>
</dbReference>
<proteinExistence type="predicted"/>
<name>A0A2I0K0C8_PUNGR</name>
<reference evidence="3 4" key="1">
    <citation type="submission" date="2017-11" db="EMBL/GenBank/DDBJ databases">
        <title>De-novo sequencing of pomegranate (Punica granatum L.) genome.</title>
        <authorList>
            <person name="Akparov Z."/>
            <person name="Amiraslanov A."/>
            <person name="Hajiyeva S."/>
            <person name="Abbasov M."/>
            <person name="Kaur K."/>
            <person name="Hamwieh A."/>
            <person name="Solovyev V."/>
            <person name="Salamov A."/>
            <person name="Braich B."/>
            <person name="Kosarev P."/>
            <person name="Mahmoud A."/>
            <person name="Hajiyev E."/>
            <person name="Babayeva S."/>
            <person name="Izzatullayeva V."/>
            <person name="Mammadov A."/>
            <person name="Mammadov A."/>
            <person name="Sharifova S."/>
            <person name="Ojaghi J."/>
            <person name="Eynullazada K."/>
            <person name="Bayramov B."/>
            <person name="Abdulazimova A."/>
            <person name="Shahmuradov I."/>
        </authorList>
    </citation>
    <scope>NUCLEOTIDE SEQUENCE [LARGE SCALE GENOMIC DNA]</scope>
    <source>
        <strain evidence="4">cv. AG2017</strain>
        <tissue evidence="3">Leaf</tissue>
    </source>
</reference>
<dbReference type="Proteomes" id="UP000233551">
    <property type="component" value="Unassembled WGS sequence"/>
</dbReference>
<feature type="region of interest" description="Disordered" evidence="2">
    <location>
        <begin position="67"/>
        <end position="168"/>
    </location>
</feature>
<evidence type="ECO:0000313" key="4">
    <source>
        <dbReference type="Proteomes" id="UP000233551"/>
    </source>
</evidence>
<feature type="region of interest" description="Disordered" evidence="2">
    <location>
        <begin position="187"/>
        <end position="213"/>
    </location>
</feature>
<gene>
    <name evidence="3" type="ORF">CRG98_017614</name>
</gene>
<feature type="compositionally biased region" description="Polar residues" evidence="2">
    <location>
        <begin position="90"/>
        <end position="108"/>
    </location>
</feature>
<accession>A0A2I0K0C8</accession>
<evidence type="ECO:0000256" key="2">
    <source>
        <dbReference type="SAM" id="MobiDB-lite"/>
    </source>
</evidence>
<keyword evidence="1" id="KW-0175">Coiled coil</keyword>
<evidence type="ECO:0000313" key="3">
    <source>
        <dbReference type="EMBL" id="PKI61982.1"/>
    </source>
</evidence>